<organism evidence="1 2">
    <name type="scientific">Candidatus Syntrophosphaera thermopropionivorans</name>
    <dbReference type="NCBI Taxonomy" id="2593015"/>
    <lineage>
        <taxon>Bacteria</taxon>
        <taxon>Pseudomonadati</taxon>
        <taxon>Candidatus Cloacimonadota</taxon>
        <taxon>Candidatus Cloacimonadia</taxon>
        <taxon>Candidatus Cloacimonadales</taxon>
        <taxon>Candidatus Cloacimonadaceae</taxon>
        <taxon>Candidatus Syntrophosphaera</taxon>
    </lineage>
</organism>
<dbReference type="Proteomes" id="UP000294588">
    <property type="component" value="Unassembled WGS sequence"/>
</dbReference>
<proteinExistence type="predicted"/>
<evidence type="ECO:0000313" key="1">
    <source>
        <dbReference type="EMBL" id="TDF74670.1"/>
    </source>
</evidence>
<reference evidence="1" key="1">
    <citation type="submission" date="2019-03" db="EMBL/GenBank/DDBJ databases">
        <title>Candidatus Syntrophosphaera thermopropionivorans: a novel player in syntrophic propionate oxidation during anaerobic digestion.</title>
        <authorList>
            <person name="Dyksma S."/>
        </authorList>
    </citation>
    <scope>NUCLEOTIDE SEQUENCE</scope>
    <source>
        <strain evidence="1">W5</strain>
    </source>
</reference>
<evidence type="ECO:0000313" key="2">
    <source>
        <dbReference type="Proteomes" id="UP000294588"/>
    </source>
</evidence>
<keyword evidence="1" id="KW-0808">Transferase</keyword>
<accession>A0AC61QL47</accession>
<sequence>MKNFVIYINQAYKDKTAIYDLLEELKSEDHLNFYGIPSQQEILPPDIHILESDKTPKIDCVLVFGGDGTILRAKNIALRTKAPILGINIGYLGFLSETTLGELKSSLRDLLNKKYRLQERMLIQCQLRRNGSIIYKDLALNDAVACKAEMPKLIGVRIFNNRRFVFDTRCDGVIVSTPTGSTAYSLAAGGPILSPEMKAMVLSPLNPHLLTVRPMVFPSTDHILLRIHNLEAPATLQIDGVNCSPIEENDEVAITAAKQTVQFVKLSNRTFYQILRRKMHLGK</sequence>
<protein>
    <submittedName>
        <fullName evidence="1">NAD(+)/NADH kinase</fullName>
    </submittedName>
</protein>
<keyword evidence="1" id="KW-0418">Kinase</keyword>
<keyword evidence="2" id="KW-1185">Reference proteome</keyword>
<gene>
    <name evidence="1" type="ORF">E0946_00885</name>
</gene>
<name>A0AC61QL47_9BACT</name>
<dbReference type="EMBL" id="SMOG01000001">
    <property type="protein sequence ID" value="TDF74670.1"/>
    <property type="molecule type" value="Genomic_DNA"/>
</dbReference>
<comment type="caution">
    <text evidence="1">The sequence shown here is derived from an EMBL/GenBank/DDBJ whole genome shotgun (WGS) entry which is preliminary data.</text>
</comment>